<reference evidence="5" key="1">
    <citation type="submission" date="2013-11" db="EMBL/GenBank/DDBJ databases">
        <authorList>
            <person name="Aslett M."/>
        </authorList>
    </citation>
    <scope>NUCLEOTIDE SEQUENCE [LARGE SCALE GENOMIC DNA]</scope>
    <source>
        <strain evidence="5">Edinburgh</strain>
    </source>
</reference>
<dbReference type="Proteomes" id="UP000046395">
    <property type="component" value="Unassembled WGS sequence"/>
</dbReference>
<dbReference type="InterPro" id="IPR002227">
    <property type="entry name" value="Tyrosinase_Cu-bd"/>
</dbReference>
<proteinExistence type="predicted"/>
<dbReference type="PRINTS" id="PR00092">
    <property type="entry name" value="TYROSINASE"/>
</dbReference>
<evidence type="ECO:0000313" key="5">
    <source>
        <dbReference type="Proteomes" id="UP000046395"/>
    </source>
</evidence>
<evidence type="ECO:0000313" key="6">
    <source>
        <dbReference type="WBParaSite" id="TMUE_2000007074.1"/>
    </source>
</evidence>
<dbReference type="SUPFAM" id="SSF57414">
    <property type="entry name" value="Hairpin loop containing domain-like"/>
    <property type="match status" value="1"/>
</dbReference>
<dbReference type="SUPFAM" id="SSF48056">
    <property type="entry name" value="Di-copper centre-containing domain"/>
    <property type="match status" value="1"/>
</dbReference>
<dbReference type="Gene3D" id="1.10.1280.10">
    <property type="entry name" value="Di-copper center containing domain from catechol oxidase"/>
    <property type="match status" value="1"/>
</dbReference>
<feature type="chain" id="PRO_5044624310" evidence="3">
    <location>
        <begin position="20"/>
        <end position="788"/>
    </location>
</feature>
<dbReference type="STRING" id="70415.A0A5S6QIU3"/>
<dbReference type="PANTHER" id="PTHR11474:SF126">
    <property type="entry name" value="TYROSINASE-LIKE PROTEIN TYR-1-RELATED"/>
    <property type="match status" value="1"/>
</dbReference>
<dbReference type="InterPro" id="IPR008922">
    <property type="entry name" value="Di-copper_centre_dom_sf"/>
</dbReference>
<keyword evidence="2" id="KW-0186">Copper</keyword>
<dbReference type="Pfam" id="PF00264">
    <property type="entry name" value="Tyrosinase"/>
    <property type="match status" value="1"/>
</dbReference>
<feature type="domain" description="Apple" evidence="4">
    <location>
        <begin position="697"/>
        <end position="779"/>
    </location>
</feature>
<evidence type="ECO:0000256" key="1">
    <source>
        <dbReference type="ARBA" id="ARBA00022723"/>
    </source>
</evidence>
<accession>A0A5S6QIU3</accession>
<keyword evidence="5" id="KW-1185">Reference proteome</keyword>
<dbReference type="WBParaSite" id="TMUE_2000007074.3">
    <property type="protein sequence ID" value="TMUE_2000007074.3"/>
    <property type="gene ID" value="WBGene00291469"/>
</dbReference>
<reference evidence="6" key="3">
    <citation type="submission" date="2019-12" db="UniProtKB">
        <authorList>
            <consortium name="WormBaseParasite"/>
        </authorList>
    </citation>
    <scope>IDENTIFICATION</scope>
</reference>
<dbReference type="WBParaSite" id="TMUE_2000007074.2">
    <property type="protein sequence ID" value="TMUE_2000007074.2"/>
    <property type="gene ID" value="WBGene00291469"/>
</dbReference>
<dbReference type="InterPro" id="IPR050316">
    <property type="entry name" value="Tyrosinase/Hemocyanin"/>
</dbReference>
<reference evidence="5" key="2">
    <citation type="submission" date="2014-03" db="EMBL/GenBank/DDBJ databases">
        <title>The whipworm genome and dual-species transcriptomics of an intimate host-pathogen interaction.</title>
        <authorList>
            <person name="Foth B.J."/>
            <person name="Tsai I.J."/>
            <person name="Reid A.J."/>
            <person name="Bancroft A.J."/>
            <person name="Nichol S."/>
            <person name="Tracey A."/>
            <person name="Holroyd N."/>
            <person name="Cotton J.A."/>
            <person name="Stanley E.J."/>
            <person name="Zarowiecki M."/>
            <person name="Liu J.Z."/>
            <person name="Huckvale T."/>
            <person name="Cooper P.J."/>
            <person name="Grencis R.K."/>
            <person name="Berriman M."/>
        </authorList>
    </citation>
    <scope>NUCLEOTIDE SEQUENCE [LARGE SCALE GENOMIC DNA]</scope>
    <source>
        <strain evidence="5">Edinburgh</strain>
    </source>
</reference>
<dbReference type="Gene3D" id="3.50.4.10">
    <property type="entry name" value="Hepatocyte Growth Factor"/>
    <property type="match status" value="1"/>
</dbReference>
<dbReference type="AlphaFoldDB" id="A0A5S6QIU3"/>
<dbReference type="SMART" id="SM00473">
    <property type="entry name" value="PAN_AP"/>
    <property type="match status" value="1"/>
</dbReference>
<dbReference type="InterPro" id="IPR003609">
    <property type="entry name" value="Pan_app"/>
</dbReference>
<feature type="signal peptide" evidence="3">
    <location>
        <begin position="1"/>
        <end position="19"/>
    </location>
</feature>
<keyword evidence="1" id="KW-0479">Metal-binding</keyword>
<dbReference type="PROSITE" id="PS00498">
    <property type="entry name" value="TYROSINASE_2"/>
    <property type="match status" value="1"/>
</dbReference>
<sequence length="788" mass="88854">MNGNILLLIICSVPFLAHCCRRRLIRHADSLLPTANTAEVHACLQQIIRATSQSQKRFSQNHLLKYCQKKLEWRDELLSRSTAGSVKLTDNQRKWFTDLSNIRTMQSFDAYWRRNAVAPDRESRKQLTAVLRREVRSLTMDEWSRFVQAMDRMKHDQIDGMSKYDILTTIHGSKYSPGSLFGPAFLPYHREFLKDVELALRLYDAEVSLPYWDSTMDEGLPAPADGIIWTNAFFGNSDGYVNTGPFKSWKTLNPVYNEARIVREAGRSPYGSLLRSQDLQTIMSKTKYEQLTTCVDPFFELVHGGVTLWVGGHMKRTPAAPEDPLFYLHHAFTDLLWEQFRQKRQTKEQRETDYPEDSKSCNHHHYASTTMQPFQIRNLDGLSDSYTQEFYNYDVRPTCSDVQPTCRSSYLFCHIPKSRCMSKVKLGGKCAGFENTDICYEGHCLEGKCQGGGEPIPDLNVNPPNNVESNSGIQNGQKTNSENNDCSCNCDCSASDGKKLKYIKTLPVATVVGKVSKDYPAVPEKIDRGPAEIVETEWVWIIVNVINRNPSPNNAGSITVKATGIDYAGSYSTTLSQQAKHPALLPGSVPVQVKNPRFGRGKTQVEIKASHSQTGNCESYCRESRDVVGLKPCGAEITLTERRNREDVPLFPYASKVSDLVSMEKLFPSGSLIFICGTKDAPGAKVSLEEAAGSSKCYFLRFEHFLLAGYADAVKQSLSSSECKNFCRTWRSPTGRSCSSLMHWEDDGTCVLLIENRKTIPHAFVFLPNEPVTYFEMICSLSKEMFEA</sequence>
<protein>
    <submittedName>
        <fullName evidence="6 7">Apple domain-containing protein</fullName>
    </submittedName>
</protein>
<evidence type="ECO:0000313" key="7">
    <source>
        <dbReference type="WBParaSite" id="TMUE_2000007074.2"/>
    </source>
</evidence>
<dbReference type="PANTHER" id="PTHR11474">
    <property type="entry name" value="TYROSINASE FAMILY MEMBER"/>
    <property type="match status" value="1"/>
</dbReference>
<evidence type="ECO:0000256" key="3">
    <source>
        <dbReference type="SAM" id="SignalP"/>
    </source>
</evidence>
<dbReference type="WBParaSite" id="TMUE_2000007074.1">
    <property type="protein sequence ID" value="TMUE_2000007074.1"/>
    <property type="gene ID" value="WBGene00291469"/>
</dbReference>
<dbReference type="GO" id="GO:0016491">
    <property type="term" value="F:oxidoreductase activity"/>
    <property type="evidence" value="ECO:0007669"/>
    <property type="project" value="InterPro"/>
</dbReference>
<keyword evidence="3" id="KW-0732">Signal</keyword>
<evidence type="ECO:0000259" key="4">
    <source>
        <dbReference type="PROSITE" id="PS50948"/>
    </source>
</evidence>
<evidence type="ECO:0000256" key="2">
    <source>
        <dbReference type="ARBA" id="ARBA00023008"/>
    </source>
</evidence>
<dbReference type="PROSITE" id="PS50948">
    <property type="entry name" value="PAN"/>
    <property type="match status" value="1"/>
</dbReference>
<name>A0A5S6QIU3_TRIMR</name>
<dbReference type="GO" id="GO:0046872">
    <property type="term" value="F:metal ion binding"/>
    <property type="evidence" value="ECO:0007669"/>
    <property type="project" value="UniProtKB-KW"/>
</dbReference>
<organism evidence="5 6">
    <name type="scientific">Trichuris muris</name>
    <name type="common">Mouse whipworm</name>
    <dbReference type="NCBI Taxonomy" id="70415"/>
    <lineage>
        <taxon>Eukaryota</taxon>
        <taxon>Metazoa</taxon>
        <taxon>Ecdysozoa</taxon>
        <taxon>Nematoda</taxon>
        <taxon>Enoplea</taxon>
        <taxon>Dorylaimia</taxon>
        <taxon>Trichinellida</taxon>
        <taxon>Trichuridae</taxon>
        <taxon>Trichuris</taxon>
    </lineage>
</organism>